<dbReference type="Proteomes" id="UP000007350">
    <property type="component" value="Unassembled WGS sequence"/>
</dbReference>
<feature type="domain" description="Sialidase" evidence="1">
    <location>
        <begin position="42"/>
        <end position="173"/>
    </location>
</feature>
<evidence type="ECO:0000313" key="3">
    <source>
        <dbReference type="Proteomes" id="UP000007350"/>
    </source>
</evidence>
<comment type="caution">
    <text evidence="2">The sequence shown here is derived from an EMBL/GenBank/DDBJ whole genome shotgun (WGS) entry which is preliminary data.</text>
</comment>
<dbReference type="InterPro" id="IPR036278">
    <property type="entry name" value="Sialidase_sf"/>
</dbReference>
<sequence>MCCGIGGAAQAVRPNSSQESSPKPYFGWRDVKSGETVSSLHVPGLVEVNGNVFAVSEAQCTEASHSGFTGIASELLELSDKKPNEELDLSKLRTQVLEECLSNEKSCASQNGTEAGSQSRKKVPVRRPTTVVNGNDIYMLAGNYSFEANGSTAATAQWGLLVAVGNVSEGNGKKIRIGTTLPLSRGL</sequence>
<name>K2N556_TRYCR</name>
<dbReference type="SUPFAM" id="SSF50939">
    <property type="entry name" value="Sialidases"/>
    <property type="match status" value="1"/>
</dbReference>
<dbReference type="InterPro" id="IPR011040">
    <property type="entry name" value="Sialidase"/>
</dbReference>
<dbReference type="AlphaFoldDB" id="K2N556"/>
<feature type="non-terminal residue" evidence="2">
    <location>
        <position position="187"/>
    </location>
</feature>
<evidence type="ECO:0000313" key="2">
    <source>
        <dbReference type="EMBL" id="EKF34560.1"/>
    </source>
</evidence>
<reference evidence="2 3" key="1">
    <citation type="journal article" date="2012" name="BMC Genomics">
        <title>Comparative genomic analysis of human infective Trypanosoma cruzi lineages with the bat-restricted subspecies T. cruzi marinkellei.</title>
        <authorList>
            <person name="Franzen O."/>
            <person name="Talavera-Lopez C."/>
            <person name="Ochaya S."/>
            <person name="Butler C.E."/>
            <person name="Messenger L.A."/>
            <person name="Lewis M.D."/>
            <person name="Llewellyn M.S."/>
            <person name="Marinkelle C.J."/>
            <person name="Tyler K.M."/>
            <person name="Miles M.A."/>
            <person name="Andersson B."/>
        </authorList>
    </citation>
    <scope>NUCLEOTIDE SEQUENCE [LARGE SCALE GENOMIC DNA]</scope>
    <source>
        <strain evidence="2 3">B7</strain>
    </source>
</reference>
<keyword evidence="3" id="KW-1185">Reference proteome</keyword>
<evidence type="ECO:0000259" key="1">
    <source>
        <dbReference type="Pfam" id="PF13859"/>
    </source>
</evidence>
<dbReference type="Pfam" id="PF13859">
    <property type="entry name" value="BNR_3"/>
    <property type="match status" value="1"/>
</dbReference>
<accession>K2N556</accession>
<organism evidence="2 3">
    <name type="scientific">Trypanosoma cruzi marinkellei</name>
    <dbReference type="NCBI Taxonomy" id="85056"/>
    <lineage>
        <taxon>Eukaryota</taxon>
        <taxon>Discoba</taxon>
        <taxon>Euglenozoa</taxon>
        <taxon>Kinetoplastea</taxon>
        <taxon>Metakinetoplastina</taxon>
        <taxon>Trypanosomatida</taxon>
        <taxon>Trypanosomatidae</taxon>
        <taxon>Trypanosoma</taxon>
        <taxon>Schizotrypanum</taxon>
    </lineage>
</organism>
<proteinExistence type="predicted"/>
<dbReference type="Gene3D" id="2.120.10.10">
    <property type="match status" value="1"/>
</dbReference>
<dbReference type="EMBL" id="AHKC01008964">
    <property type="protein sequence ID" value="EKF34560.1"/>
    <property type="molecule type" value="Genomic_DNA"/>
</dbReference>
<dbReference type="OrthoDB" id="252062at2759"/>
<protein>
    <submittedName>
        <fullName evidence="2">Trans-sialidase, putative</fullName>
    </submittedName>
</protein>
<gene>
    <name evidence="2" type="ORF">MOQ_002363</name>
</gene>